<dbReference type="Pfam" id="PF00215">
    <property type="entry name" value="OMPdecase"/>
    <property type="match status" value="1"/>
</dbReference>
<evidence type="ECO:0000256" key="5">
    <source>
        <dbReference type="ARBA" id="ARBA00023239"/>
    </source>
</evidence>
<comment type="similarity">
    <text evidence="2 7">Belongs to the OMP decarboxylase family. Type 2 subfamily.</text>
</comment>
<dbReference type="Proteomes" id="UP000004705">
    <property type="component" value="Chromosome"/>
</dbReference>
<dbReference type="PROSITE" id="PS00156">
    <property type="entry name" value="OMPDECASE"/>
    <property type="match status" value="1"/>
</dbReference>
<dbReference type="InterPro" id="IPR011995">
    <property type="entry name" value="OMPdecase_type-2"/>
</dbReference>
<proteinExistence type="inferred from homology"/>
<dbReference type="HOGENOM" id="CLU_060704_0_0_11"/>
<dbReference type="OrthoDB" id="9808470at2"/>
<evidence type="ECO:0000256" key="2">
    <source>
        <dbReference type="ARBA" id="ARBA00008847"/>
    </source>
</evidence>
<name>H8G3E9_9PSEU</name>
<evidence type="ECO:0000313" key="10">
    <source>
        <dbReference type="Proteomes" id="UP000004705"/>
    </source>
</evidence>
<dbReference type="EMBL" id="CM001466">
    <property type="protein sequence ID" value="EHY87027.1"/>
    <property type="molecule type" value="Genomic_DNA"/>
</dbReference>
<dbReference type="PANTHER" id="PTHR43375:SF1">
    <property type="entry name" value="OROTIDINE 5'-PHOSPHATE DECARBOXYLASE"/>
    <property type="match status" value="1"/>
</dbReference>
<dbReference type="PANTHER" id="PTHR43375">
    <property type="entry name" value="OROTIDINE 5'-PHOSPHATE DECARBOXYLASE"/>
    <property type="match status" value="1"/>
</dbReference>
<keyword evidence="5 7" id="KW-0456">Lyase</keyword>
<dbReference type="GO" id="GO:0044205">
    <property type="term" value="P:'de novo' UMP biosynthetic process"/>
    <property type="evidence" value="ECO:0007669"/>
    <property type="project" value="UniProtKB-UniRule"/>
</dbReference>
<evidence type="ECO:0000256" key="1">
    <source>
        <dbReference type="ARBA" id="ARBA00004861"/>
    </source>
</evidence>
<dbReference type="HAMAP" id="MF_01215">
    <property type="entry name" value="OMPdecase_type2"/>
    <property type="match status" value="1"/>
</dbReference>
<dbReference type="SUPFAM" id="SSF51366">
    <property type="entry name" value="Ribulose-phoshate binding barrel"/>
    <property type="match status" value="1"/>
</dbReference>
<feature type="domain" description="Orotidine 5'-phosphate decarboxylase" evidence="8">
    <location>
        <begin position="22"/>
        <end position="268"/>
    </location>
</feature>
<gene>
    <name evidence="7" type="primary">pyrF</name>
    <name evidence="9" type="ORF">SacazDRAFT_00039</name>
</gene>
<organism evidence="9 10">
    <name type="scientific">Saccharomonospora azurea NA-128</name>
    <dbReference type="NCBI Taxonomy" id="882081"/>
    <lineage>
        <taxon>Bacteria</taxon>
        <taxon>Bacillati</taxon>
        <taxon>Actinomycetota</taxon>
        <taxon>Actinomycetes</taxon>
        <taxon>Pseudonocardiales</taxon>
        <taxon>Pseudonocardiaceae</taxon>
        <taxon>Saccharomonospora</taxon>
    </lineage>
</organism>
<dbReference type="NCBIfam" id="TIGR02127">
    <property type="entry name" value="pyrF_sub2"/>
    <property type="match status" value="1"/>
</dbReference>
<evidence type="ECO:0000256" key="4">
    <source>
        <dbReference type="ARBA" id="ARBA00022975"/>
    </source>
</evidence>
<feature type="active site" description="Proton donor" evidence="7">
    <location>
        <position position="101"/>
    </location>
</feature>
<evidence type="ECO:0000256" key="7">
    <source>
        <dbReference type="HAMAP-Rule" id="MF_01215"/>
    </source>
</evidence>
<dbReference type="InterPro" id="IPR013785">
    <property type="entry name" value="Aldolase_TIM"/>
</dbReference>
<protein>
    <recommendedName>
        <fullName evidence="7">Orotidine 5'-phosphate decarboxylase</fullName>
        <ecNumber evidence="7">4.1.1.23</ecNumber>
    </recommendedName>
    <alternativeName>
        <fullName evidence="7">OMP decarboxylase</fullName>
        <shortName evidence="7">OMPDCase</shortName>
        <shortName evidence="7">OMPdecase</shortName>
    </alternativeName>
</protein>
<dbReference type="AlphaFoldDB" id="H8G3E9"/>
<dbReference type="EC" id="4.1.1.23" evidence="7"/>
<dbReference type="Gene3D" id="3.20.20.70">
    <property type="entry name" value="Aldolase class I"/>
    <property type="match status" value="1"/>
</dbReference>
<comment type="catalytic activity">
    <reaction evidence="6 7">
        <text>orotidine 5'-phosphate + H(+) = UMP + CO2</text>
        <dbReference type="Rhea" id="RHEA:11596"/>
        <dbReference type="ChEBI" id="CHEBI:15378"/>
        <dbReference type="ChEBI" id="CHEBI:16526"/>
        <dbReference type="ChEBI" id="CHEBI:57538"/>
        <dbReference type="ChEBI" id="CHEBI:57865"/>
        <dbReference type="EC" id="4.1.1.23"/>
    </reaction>
</comment>
<reference evidence="9 10" key="1">
    <citation type="journal article" date="2012" name="Stand. Genomic Sci.">
        <title>Genome sequence of the soil bacterium Saccharomonospora azurea type strain (NA-128(T)).</title>
        <authorList>
            <person name="Klenk H.P."/>
            <person name="Held B."/>
            <person name="Lucas S."/>
            <person name="Lapidus A."/>
            <person name="Copeland A."/>
            <person name="Hammon N."/>
            <person name="Pitluck S."/>
            <person name="Goodwin L.A."/>
            <person name="Han C."/>
            <person name="Tapia R."/>
            <person name="Brambilla E.M."/>
            <person name="Potter G."/>
            <person name="Land M."/>
            <person name="Ivanova N."/>
            <person name="Rohde M."/>
            <person name="Goker M."/>
            <person name="Detter J.C."/>
            <person name="Kyrpides N.C."/>
            <person name="Woyke T."/>
        </authorList>
    </citation>
    <scope>NUCLEOTIDE SEQUENCE [LARGE SCALE GENOMIC DNA]</scope>
    <source>
        <strain evidence="9 10">NA-128</strain>
    </source>
</reference>
<evidence type="ECO:0000259" key="8">
    <source>
        <dbReference type="SMART" id="SM00934"/>
    </source>
</evidence>
<dbReference type="SMART" id="SM00934">
    <property type="entry name" value="OMPdecase"/>
    <property type="match status" value="1"/>
</dbReference>
<dbReference type="UniPathway" id="UPA00070">
    <property type="reaction ID" value="UER00120"/>
</dbReference>
<keyword evidence="3 7" id="KW-0210">Decarboxylase</keyword>
<evidence type="ECO:0000256" key="6">
    <source>
        <dbReference type="ARBA" id="ARBA00049157"/>
    </source>
</evidence>
<keyword evidence="4 7" id="KW-0665">Pyrimidine biosynthesis</keyword>
<dbReference type="CDD" id="cd04725">
    <property type="entry name" value="OMP_decarboxylase_like"/>
    <property type="match status" value="1"/>
</dbReference>
<accession>H8G3E9</accession>
<dbReference type="InterPro" id="IPR011060">
    <property type="entry name" value="RibuloseP-bd_barrel"/>
</dbReference>
<keyword evidence="10" id="KW-1185">Reference proteome</keyword>
<evidence type="ECO:0000313" key="9">
    <source>
        <dbReference type="EMBL" id="EHY87027.1"/>
    </source>
</evidence>
<dbReference type="RefSeq" id="WP_005437475.1">
    <property type="nucleotide sequence ID" value="NZ_CM001466.1"/>
</dbReference>
<sequence length="281" mass="28600">MSGHPEGSFGARLTEAVAARGPLCVGVDPHPALLEAWGLPTDAGGLERFALTATEALAGSVAVLKPQSAFFEAYGSAGIAVLERVLATAREGGALVLLDVKRGDIGSTMAAYTAAYLADGAPLAADAVTVSPYLGFGSLDAAVEQARLTGRGVFVLARTSNPEGHAVQRARDAHGATVAQSIVDEAAKCNEGADPLGHVGVVVGATVGPDEVSLERLNGPVLAPGFGAQGATAEDLRRVFGGEQRGLLPTSSRDILRHGPDPDALRAAVERTRDTLASILP</sequence>
<comment type="pathway">
    <text evidence="1 7">Pyrimidine metabolism; UMP biosynthesis via de novo pathway; UMP from orotate: step 2/2.</text>
</comment>
<evidence type="ECO:0000256" key="3">
    <source>
        <dbReference type="ARBA" id="ARBA00022793"/>
    </source>
</evidence>
<dbReference type="GO" id="GO:0006207">
    <property type="term" value="P:'de novo' pyrimidine nucleobase biosynthetic process"/>
    <property type="evidence" value="ECO:0007669"/>
    <property type="project" value="InterPro"/>
</dbReference>
<dbReference type="InterPro" id="IPR018089">
    <property type="entry name" value="OMPdecase_AS"/>
</dbReference>
<dbReference type="GO" id="GO:0004590">
    <property type="term" value="F:orotidine-5'-phosphate decarboxylase activity"/>
    <property type="evidence" value="ECO:0007669"/>
    <property type="project" value="UniProtKB-UniRule"/>
</dbReference>
<dbReference type="InterPro" id="IPR001754">
    <property type="entry name" value="OMPdeCOase_dom"/>
</dbReference>